<dbReference type="InterPro" id="IPR005749">
    <property type="entry name" value="Ribosomal_uL15_bac-type"/>
</dbReference>
<dbReference type="Gene3D" id="3.100.10.10">
    <property type="match status" value="1"/>
</dbReference>
<sequence>MGGRRILVALAVIPAVAGFMLSGSFKGQQTQSLLRPSIQAHRAGAGSLTMRLFDHKRRDMKFIEDIMGHPGVGDEGHKEPSVTNLRPFPGNYPKKHRKGRGNAGGGGGSSGYGMRGQNSRGGVRPGFEGGQTPLYRRTPKWPGRPMGPGHKRTRYALVQVEHLNEAADYFPSRTIIDPGFLLDQCVLTKQKLDLFKVVGGDVPLTRPLTVLAHGFTASAAAAIEAAGGKCVLLSPTTNEVVEMEGLNVDEILAQLDKEEAATEAEEAEGKYVDVPRPGGARERIRAEIRQEDKEAYARLSNA</sequence>
<dbReference type="SUPFAM" id="SSF52080">
    <property type="entry name" value="Ribosomal proteins L15p and L18e"/>
    <property type="match status" value="1"/>
</dbReference>
<dbReference type="Pfam" id="PF00828">
    <property type="entry name" value="Ribosomal_L27A"/>
    <property type="match status" value="1"/>
</dbReference>
<keyword evidence="3" id="KW-0687">Ribonucleoprotein</keyword>
<keyword evidence="5" id="KW-0732">Signal</keyword>
<evidence type="ECO:0000256" key="1">
    <source>
        <dbReference type="ARBA" id="ARBA00007320"/>
    </source>
</evidence>
<feature type="compositionally biased region" description="Basic and acidic residues" evidence="4">
    <location>
        <begin position="71"/>
        <end position="80"/>
    </location>
</feature>
<feature type="domain" description="Large ribosomal subunit protein uL15/eL18" evidence="6">
    <location>
        <begin position="160"/>
        <end position="231"/>
    </location>
</feature>
<dbReference type="PANTHER" id="PTHR12934">
    <property type="entry name" value="50S RIBOSOMAL PROTEIN L15"/>
    <property type="match status" value="1"/>
</dbReference>
<dbReference type="GO" id="GO:0022625">
    <property type="term" value="C:cytosolic large ribosomal subunit"/>
    <property type="evidence" value="ECO:0007669"/>
    <property type="project" value="TreeGrafter"/>
</dbReference>
<dbReference type="InterPro" id="IPR030878">
    <property type="entry name" value="Ribosomal_uL15"/>
</dbReference>
<evidence type="ECO:0000313" key="7">
    <source>
        <dbReference type="EMBL" id="TFJ84201.1"/>
    </source>
</evidence>
<evidence type="ECO:0000256" key="4">
    <source>
        <dbReference type="SAM" id="MobiDB-lite"/>
    </source>
</evidence>
<evidence type="ECO:0000256" key="5">
    <source>
        <dbReference type="SAM" id="SignalP"/>
    </source>
</evidence>
<dbReference type="AlphaFoldDB" id="A0A4D9CXS5"/>
<keyword evidence="2" id="KW-0689">Ribosomal protein</keyword>
<feature type="compositionally biased region" description="Basic and acidic residues" evidence="4">
    <location>
        <begin position="267"/>
        <end position="278"/>
    </location>
</feature>
<dbReference type="Proteomes" id="UP000355283">
    <property type="component" value="Unassembled WGS sequence"/>
</dbReference>
<accession>A0A4D9CXS5</accession>
<protein>
    <recommendedName>
        <fullName evidence="6">Large ribosomal subunit protein uL15/eL18 domain-containing protein</fullName>
    </recommendedName>
</protein>
<comment type="caution">
    <text evidence="7">The sequence shown here is derived from an EMBL/GenBank/DDBJ whole genome shotgun (WGS) entry which is preliminary data.</text>
</comment>
<dbReference type="GO" id="GO:0003735">
    <property type="term" value="F:structural constituent of ribosome"/>
    <property type="evidence" value="ECO:0007669"/>
    <property type="project" value="InterPro"/>
</dbReference>
<evidence type="ECO:0000256" key="2">
    <source>
        <dbReference type="ARBA" id="ARBA00022980"/>
    </source>
</evidence>
<feature type="chain" id="PRO_5020021212" description="Large ribosomal subunit protein uL15/eL18 domain-containing protein" evidence="5">
    <location>
        <begin position="19"/>
        <end position="302"/>
    </location>
</feature>
<dbReference type="InterPro" id="IPR036227">
    <property type="entry name" value="Ribosomal_uL15/eL18_sf"/>
</dbReference>
<feature type="region of interest" description="Disordered" evidence="4">
    <location>
        <begin position="259"/>
        <end position="278"/>
    </location>
</feature>
<organism evidence="7 8">
    <name type="scientific">Nannochloropsis salina CCMP1776</name>
    <dbReference type="NCBI Taxonomy" id="1027361"/>
    <lineage>
        <taxon>Eukaryota</taxon>
        <taxon>Sar</taxon>
        <taxon>Stramenopiles</taxon>
        <taxon>Ochrophyta</taxon>
        <taxon>Eustigmatophyceae</taxon>
        <taxon>Eustigmatales</taxon>
        <taxon>Monodopsidaceae</taxon>
        <taxon>Microchloropsis</taxon>
        <taxon>Microchloropsis salina</taxon>
    </lineage>
</organism>
<gene>
    <name evidence="7" type="ORF">NSK_004192</name>
</gene>
<proteinExistence type="inferred from homology"/>
<dbReference type="InterPro" id="IPR021131">
    <property type="entry name" value="Ribosomal_uL15/eL18"/>
</dbReference>
<evidence type="ECO:0000313" key="8">
    <source>
        <dbReference type="Proteomes" id="UP000355283"/>
    </source>
</evidence>
<comment type="similarity">
    <text evidence="1">Belongs to the universal ribosomal protein uL15 family.</text>
</comment>
<reference evidence="7 8" key="1">
    <citation type="submission" date="2019-01" db="EMBL/GenBank/DDBJ databases">
        <title>Nuclear Genome Assembly of the Microalgal Biofuel strain Nannochloropsis salina CCMP1776.</title>
        <authorList>
            <person name="Hovde B."/>
        </authorList>
    </citation>
    <scope>NUCLEOTIDE SEQUENCE [LARGE SCALE GENOMIC DNA]</scope>
    <source>
        <strain evidence="7 8">CCMP1776</strain>
    </source>
</reference>
<keyword evidence="8" id="KW-1185">Reference proteome</keyword>
<feature type="compositionally biased region" description="Gly residues" evidence="4">
    <location>
        <begin position="101"/>
        <end position="114"/>
    </location>
</feature>
<dbReference type="OrthoDB" id="361383at2759"/>
<feature type="region of interest" description="Disordered" evidence="4">
    <location>
        <begin position="71"/>
        <end position="147"/>
    </location>
</feature>
<dbReference type="NCBIfam" id="TIGR01071">
    <property type="entry name" value="rplO_bact"/>
    <property type="match status" value="1"/>
</dbReference>
<dbReference type="HAMAP" id="MF_01341">
    <property type="entry name" value="Ribosomal_uL15"/>
    <property type="match status" value="1"/>
</dbReference>
<dbReference type="EMBL" id="SDOX01000019">
    <property type="protein sequence ID" value="TFJ84201.1"/>
    <property type="molecule type" value="Genomic_DNA"/>
</dbReference>
<evidence type="ECO:0000256" key="3">
    <source>
        <dbReference type="ARBA" id="ARBA00023274"/>
    </source>
</evidence>
<dbReference type="PANTHER" id="PTHR12934:SF11">
    <property type="entry name" value="LARGE RIBOSOMAL SUBUNIT PROTEIN UL15M"/>
    <property type="match status" value="1"/>
</dbReference>
<dbReference type="GO" id="GO:0006412">
    <property type="term" value="P:translation"/>
    <property type="evidence" value="ECO:0007669"/>
    <property type="project" value="InterPro"/>
</dbReference>
<name>A0A4D9CXS5_9STRA</name>
<feature type="signal peptide" evidence="5">
    <location>
        <begin position="1"/>
        <end position="18"/>
    </location>
</feature>
<evidence type="ECO:0000259" key="6">
    <source>
        <dbReference type="Pfam" id="PF00828"/>
    </source>
</evidence>